<dbReference type="FunCoup" id="G5EGI1">
    <property type="interactions" value="1454"/>
</dbReference>
<dbReference type="PROSITE" id="PS50280">
    <property type="entry name" value="SET"/>
    <property type="match status" value="1"/>
</dbReference>
<feature type="region of interest" description="Disordered" evidence="16">
    <location>
        <begin position="100"/>
        <end position="141"/>
    </location>
</feature>
<dbReference type="AGR" id="WB:WBGene00011729"/>
<dbReference type="FunFam" id="2.170.270.10:FF:000076">
    <property type="entry name" value="Histone-lysine N-methyltransferase"/>
    <property type="match status" value="1"/>
</dbReference>
<dbReference type="Reactome" id="R-CEL-8936459">
    <property type="pathway name" value="RUNX1 regulates genes involved in megakaryocyte differentiation and platelet function"/>
</dbReference>
<keyword evidence="24" id="KW-1267">Proteomics identification</keyword>
<dbReference type="Bgee" id="WBGene00011729">
    <property type="expression patterns" value="Expressed in pharyngeal muscle cell (C elegans) and 9 other cell types or tissues"/>
</dbReference>
<evidence type="ECO:0000256" key="4">
    <source>
        <dbReference type="ARBA" id="ARBA00022679"/>
    </source>
</evidence>
<evidence type="ECO:0000313" key="22">
    <source>
        <dbReference type="Proteomes" id="UP000001940"/>
    </source>
</evidence>
<feature type="region of interest" description="Disordered" evidence="16">
    <location>
        <begin position="2216"/>
        <end position="2241"/>
    </location>
</feature>
<evidence type="ECO:0000256" key="12">
    <source>
        <dbReference type="ARBA" id="ARBA00023163"/>
    </source>
</evidence>
<keyword evidence="15" id="KW-0175">Coiled coil</keyword>
<feature type="compositionally biased region" description="Polar residues" evidence="16">
    <location>
        <begin position="1031"/>
        <end position="1044"/>
    </location>
</feature>
<organism evidence="21 22">
    <name type="scientific">Caenorhabditis elegans</name>
    <dbReference type="NCBI Taxonomy" id="6239"/>
    <lineage>
        <taxon>Eukaryota</taxon>
        <taxon>Metazoa</taxon>
        <taxon>Ecdysozoa</taxon>
        <taxon>Nematoda</taxon>
        <taxon>Chromadorea</taxon>
        <taxon>Rhabditida</taxon>
        <taxon>Rhabditina</taxon>
        <taxon>Rhabditomorpha</taxon>
        <taxon>Rhabditoidea</taxon>
        <taxon>Rhabditidae</taxon>
        <taxon>Peloderinae</taxon>
        <taxon>Caenorhabditis</taxon>
    </lineage>
</organism>
<dbReference type="GO" id="GO:0032259">
    <property type="term" value="P:methylation"/>
    <property type="evidence" value="ECO:0007669"/>
    <property type="project" value="UniProtKB-KW"/>
</dbReference>
<keyword evidence="6" id="KW-0479">Metal-binding</keyword>
<dbReference type="SMR" id="G5EGI1"/>
<feature type="region of interest" description="Disordered" evidence="16">
    <location>
        <begin position="177"/>
        <end position="299"/>
    </location>
</feature>
<dbReference type="Proteomes" id="UP000001940">
    <property type="component" value="Chromosome III"/>
</dbReference>
<dbReference type="PROSITE" id="PS51542">
    <property type="entry name" value="FYRN"/>
    <property type="match status" value="1"/>
</dbReference>
<evidence type="ECO:0000259" key="18">
    <source>
        <dbReference type="PROSITE" id="PS50280"/>
    </source>
</evidence>
<protein>
    <submittedName>
        <fullName evidence="21">PHD-type domain-containing protein</fullName>
    </submittedName>
</protein>
<dbReference type="Reactome" id="R-CEL-3214841">
    <property type="pathway name" value="PKMTs methylate histone lysines"/>
</dbReference>
<evidence type="ECO:0000256" key="3">
    <source>
        <dbReference type="ARBA" id="ARBA00022603"/>
    </source>
</evidence>
<evidence type="ECO:0000256" key="6">
    <source>
        <dbReference type="ARBA" id="ARBA00022723"/>
    </source>
</evidence>
<evidence type="ECO:0000256" key="8">
    <source>
        <dbReference type="ARBA" id="ARBA00022771"/>
    </source>
</evidence>
<dbReference type="HOGENOM" id="CLU_001171_0_0_1"/>
<dbReference type="SUPFAM" id="SSF82199">
    <property type="entry name" value="SET domain"/>
    <property type="match status" value="1"/>
</dbReference>
<feature type="region of interest" description="Disordered" evidence="16">
    <location>
        <begin position="994"/>
        <end position="1044"/>
    </location>
</feature>
<dbReference type="PeptideAtlas" id="G5EGI1"/>
<dbReference type="CDD" id="cd15666">
    <property type="entry name" value="ePHD2_KMT2C_like"/>
    <property type="match status" value="1"/>
</dbReference>
<dbReference type="PANTHER" id="PTHR45888:SF6">
    <property type="entry name" value="HL01030P-RELATED"/>
    <property type="match status" value="1"/>
</dbReference>
<feature type="domain" description="PHD-type" evidence="20">
    <location>
        <begin position="1901"/>
        <end position="2009"/>
    </location>
</feature>
<dbReference type="GeneID" id="176802"/>
<feature type="compositionally biased region" description="Acidic residues" evidence="16">
    <location>
        <begin position="662"/>
        <end position="672"/>
    </location>
</feature>
<feature type="domain" description="SET" evidence="18">
    <location>
        <begin position="2332"/>
        <end position="2451"/>
    </location>
</feature>
<dbReference type="SMART" id="SM00317">
    <property type="entry name" value="SET"/>
    <property type="match status" value="1"/>
</dbReference>
<feature type="compositionally biased region" description="Low complexity" evidence="16">
    <location>
        <begin position="276"/>
        <end position="285"/>
    </location>
</feature>
<evidence type="ECO:0000259" key="19">
    <source>
        <dbReference type="PROSITE" id="PS50868"/>
    </source>
</evidence>
<feature type="coiled-coil region" evidence="15">
    <location>
        <begin position="1073"/>
        <end position="1153"/>
    </location>
</feature>
<dbReference type="AlphaFoldDB" id="G5EGI1"/>
<dbReference type="SMART" id="SM00508">
    <property type="entry name" value="PostSET"/>
    <property type="match status" value="1"/>
</dbReference>
<dbReference type="PROSITE" id="PS51543">
    <property type="entry name" value="FYRC"/>
    <property type="match status" value="1"/>
</dbReference>
<evidence type="ECO:0000259" key="17">
    <source>
        <dbReference type="PROSITE" id="PS50016"/>
    </source>
</evidence>
<dbReference type="STRING" id="6239.T12D8.1.1"/>
<feature type="compositionally biased region" description="Low complexity" evidence="16">
    <location>
        <begin position="689"/>
        <end position="699"/>
    </location>
</feature>
<proteinExistence type="evidence at protein level"/>
<feature type="domain" description="PHD-type" evidence="17">
    <location>
        <begin position="477"/>
        <end position="527"/>
    </location>
</feature>
<dbReference type="FunFam" id="3.30.160.360:FF:000011">
    <property type="entry name" value="Histone-lysine N-methyltransferase"/>
    <property type="match status" value="1"/>
</dbReference>
<feature type="region of interest" description="Disordered" evidence="16">
    <location>
        <begin position="2255"/>
        <end position="2279"/>
    </location>
</feature>
<dbReference type="PANTHER" id="PTHR45888">
    <property type="entry name" value="HL01030P-RELATED"/>
    <property type="match status" value="1"/>
</dbReference>
<dbReference type="Gene3D" id="2.170.270.10">
    <property type="entry name" value="SET domain"/>
    <property type="match status" value="1"/>
</dbReference>
<evidence type="ECO:0000256" key="11">
    <source>
        <dbReference type="ARBA" id="ARBA00023015"/>
    </source>
</evidence>
<keyword evidence="9" id="KW-0862">Zinc</keyword>
<evidence type="ECO:0000256" key="2">
    <source>
        <dbReference type="ARBA" id="ARBA00022553"/>
    </source>
</evidence>
<keyword evidence="13" id="KW-0539">Nucleus</keyword>
<keyword evidence="22" id="KW-1185">Reference proteome</keyword>
<dbReference type="InterPro" id="IPR036910">
    <property type="entry name" value="HMG_box_dom_sf"/>
</dbReference>
<feature type="region of interest" description="Disordered" evidence="16">
    <location>
        <begin position="1354"/>
        <end position="1396"/>
    </location>
</feature>
<dbReference type="CDD" id="cd21997">
    <property type="entry name" value="HMG_KMT2C-like"/>
    <property type="match status" value="1"/>
</dbReference>
<dbReference type="PROSITE" id="PS50016">
    <property type="entry name" value="ZF_PHD_2"/>
    <property type="match status" value="2"/>
</dbReference>
<dbReference type="KEGG" id="cel:CELE_T12D8.1"/>
<sequence>MICIECGGTAFNNTELCENCMDVNRSGTMSLDMARQCDMSSSCGSCQRMITADSRQCTTCRKSYHLSCDSSDVSSLNNFVCISCRRRSQMLPDDVMLSASARPSRGQDAPLSPFSDPSVPQISLQMQPAPLPSSYPRSQDFNGDVYTQIAAMQQQRQQQQQNQVQQMLATQAQLMDEISDGGGTNDSDRNSSPFYQEASDYDEDFVPASTRGRGRGGGAKKKPGRGGSTGTRRQTNPGPSGFFSATQLQAMSGDFSHLHQPQQTSSTRGKRGKRGNGTSVPRQPGKGPGRGRGRGRGSAAAIAQLAQLQQVQYGAQGAPMFNGAPQLHPTQPTVAPTLPPSVTYQNVAPTAPPAPPALQTPLPDPLPSIVPSFQQAPQAVAIREVDELMLEDESSRQSGGSRSDEPEYIRTAIVCRVNDEFLQKACMCLVCGSIGKGPEGSMVACSNCAQTYHTYCVTLHDKLNSAVVGRGWRCLDCTVCEGCGTGGDEANLLLCDECDVSYHIYCMKPLLDKIPQGPWRCQWCSRCRRCNHKAASGNDLTSQGLCFPCASLRKCPRCERNYQLNEKLIRCSQCSKWQHGACEGLYTDEQLEQAAIDRMRCSACRPKRVQPSGFSDVDTVWCDYVALDKDAHEILKSKYTPSALKNHMMESVGYRESFDHYDDDYNPLEDSSDQVTPLPIPGQRGRGRGNPSGRRGMNRIGIGGFYAKLPRHRIQALTEEAAAAAASSEDSKQAKRPRKSRRSQLEDAYPPQIQEAFFGIKAVEGKVLVDTPVDEPFLAEFNGWYKRTRSTKAFELCMTASEMLRTDIDENEFLDCVGLPNMETDALDDFDFNLLEDFDVDEENDELENSLLGAPGNTEMKEDAAEGIEGSYGPTSFNLDQRPSTSSAGGSLGSQDPFHPGMNPANFAQHAPGVRNAIARSGSQTDNSERYQFSARWEEDEPNGLQATTAAVLYSNEKHGYLRQQFPNWVDRVKQIQKLWRTLNHEVRLDYVNRARDNRTRSGNRPRPRRTNVQSTDSPPPPQMGFKVPANPSSNMMGSSEQSMQPKQVFITHHLPMDVYQVYQDLKRVKFDRERLNGSLEEQLNKARKQKKNLAAKKRQMVKTQTAAPDYDGRNIDLNESDQQTLATLTEQIKVTQAEIELHRRDLKKHESNLSDFVMKHGILRNEHEVKREDVQLSAIRDQQYAAHADEMLAQQAQNQGLGQVHPPVLVAPQAAISLPMLNQQQQHHQRMMQMQMRGGPPGQFMMRAQPPQQPQINMHNHEIAKRMLMQQFRNAHPVMGGIRHDEITDPIMRDVYDCLEAIVFDVHTVAEREAMQAAGQQPPPPHIMQRMMQQHPGGPGGPRLIMPGQFPQLQGRRIPQQPPPVQLPQVDVDPPKTAAKRKKGGGNPKKNASSYPAAGEYDAWIEQMRMRFRLCPDIPKKQKEPRLNRPGCEFVSHGLTDMAVRATKKRTPLVGEFGAMRVKRGTRLFGNEERGEKSIMFQDLNLYQVEPQIRLFALYNNPLPTMEDDVFRDEEDQIIDKPTSALQKLLNKKRGASGAMDHIRSRARYMEETNIPPAPERGMFYENVEAEEEVTVELVFNTCDITEESSVDEKKDVCGRLHEQIRDLLAIKDEVAWSMEDTPPESPVSRSPEPEATVGAVQQTSSTSRAPSEATEREIKREVEEEAAPVAPEIKREIVEPSQSQNSSQCKNCQKALESHSSTSIVTVKAEKLNLAPTGSVVTTRAAPVPPGVPGAPGAPIAPSEEKTKEELASFCSKKCYYELASATRAPLTEEEVAAAEQHVSEEVYNKLKQVLTENIVKAVSQGKKPDPQLTSPRDTRCMMDEGRRENVTIVPVASLIGAVEAPKEAPSQRAAEAAEDWKAYTKSIWDSFVNIQQQHAHHILSPKIGVPHPPYHLDKRICVFCGGIGDGETTRCGRLISLTEFYWVHVNCALWSAEVFENQTGGLTNVDRAVLRAAQTACDHCKRPGASVKCHKMNCGVNYHVLCAMQNNGFFIKDRTFICKQHEKVSNQAIVGRLDALRRIYVKRDENTMLTRLFELTDGPTLCMRLGAFTFYKIGSITPKQLKRFHTKDYIFPNNYRITRLFWSPKSHRERMMFECIIEDRNNQPIFVVKSLEDPTICYKAVSASKAWQPIYEKVHQLREQQQGDSLKFFGSQICGETLFGLNENAITKITESLPGFDTIFTYQHRHQNSPVLELPLAENLMGCARAEPRNRTIGQHFRTKPQPMGGTHHHIGSASGLSSQATIIASSSSSANESLQSRQAATSVTSANSGRTRGVRSYYTEEAAARARAFGIPPEMASLSLRMETTQNAQTAFSAYQKMRREWKDRVYLARSRIAGLGLYAKVDISMGDFIIEYKGEIIRSEVCEVREIRYVAQNRGVYMFRIDEEWVIDATMAGGPARYINHSCDPNCSTQILDAGSGAREKKIIITANRPISANEELTYDYQFELEGTTDKIPCLCGAPNCVKWMN</sequence>
<evidence type="ECO:0000313" key="23">
    <source>
        <dbReference type="WormBase" id="T12D8.1"/>
    </source>
</evidence>
<keyword evidence="4" id="KW-0808">Transferase</keyword>
<feature type="compositionally biased region" description="Basic residues" evidence="16">
    <location>
        <begin position="212"/>
        <end position="224"/>
    </location>
</feature>
<dbReference type="InParanoid" id="G5EGI1"/>
<evidence type="ECO:0000313" key="21">
    <source>
        <dbReference type="EMBL" id="CAB03348.3"/>
    </source>
</evidence>
<reference evidence="21 22" key="1">
    <citation type="journal article" date="1998" name="Science">
        <title>Genome sequence of the nematode C. elegans: a platform for investigating biology.</title>
        <authorList>
            <consortium name="The C. elegans sequencing consortium"/>
            <person name="Sulson J.E."/>
            <person name="Waterston R."/>
        </authorList>
    </citation>
    <scope>NUCLEOTIDE SEQUENCE [LARGE SCALE GENOMIC DNA]</scope>
    <source>
        <strain evidence="21 22">Bristol N2</strain>
    </source>
</reference>
<dbReference type="InterPro" id="IPR003889">
    <property type="entry name" value="FYrich_C"/>
</dbReference>
<dbReference type="CDD" id="cd15513">
    <property type="entry name" value="PHD5_KMT2C_like"/>
    <property type="match status" value="1"/>
</dbReference>
<feature type="compositionally biased region" description="Polar residues" evidence="16">
    <location>
        <begin position="873"/>
        <end position="889"/>
    </location>
</feature>
<dbReference type="OrthoDB" id="308383at2759"/>
<evidence type="ECO:0000256" key="9">
    <source>
        <dbReference type="ARBA" id="ARBA00022833"/>
    </source>
</evidence>
<dbReference type="InterPro" id="IPR001965">
    <property type="entry name" value="Znf_PHD"/>
</dbReference>
<feature type="domain" description="Post-SET" evidence="19">
    <location>
        <begin position="2459"/>
        <end position="2475"/>
    </location>
</feature>
<evidence type="ECO:0000256" key="10">
    <source>
        <dbReference type="ARBA" id="ARBA00022853"/>
    </source>
</evidence>
<evidence type="ECO:0000259" key="20">
    <source>
        <dbReference type="PROSITE" id="PS51805"/>
    </source>
</evidence>
<evidence type="ECO:0000256" key="1">
    <source>
        <dbReference type="ARBA" id="ARBA00004123"/>
    </source>
</evidence>
<feature type="compositionally biased region" description="Polar residues" evidence="16">
    <location>
        <begin position="2265"/>
        <end position="2278"/>
    </location>
</feature>
<accession>G5EGI1</accession>
<keyword evidence="5" id="KW-0949">S-adenosyl-L-methionine</keyword>
<dbReference type="CDD" id="cd19171">
    <property type="entry name" value="SET_KMT2C_2D"/>
    <property type="match status" value="1"/>
</dbReference>
<dbReference type="SMART" id="SM00249">
    <property type="entry name" value="PHD"/>
    <property type="match status" value="5"/>
</dbReference>
<dbReference type="InterPro" id="IPR003888">
    <property type="entry name" value="FYrich_N"/>
</dbReference>
<dbReference type="InterPro" id="IPR001214">
    <property type="entry name" value="SET_dom"/>
</dbReference>
<dbReference type="GO" id="GO:0008270">
    <property type="term" value="F:zinc ion binding"/>
    <property type="evidence" value="ECO:0007669"/>
    <property type="project" value="UniProtKB-KW"/>
</dbReference>
<keyword evidence="8 14" id="KW-0863">Zinc-finger</keyword>
<dbReference type="OMA" id="AHGQRIE"/>
<evidence type="ECO:0000256" key="7">
    <source>
        <dbReference type="ARBA" id="ARBA00022737"/>
    </source>
</evidence>
<dbReference type="SMART" id="SM00541">
    <property type="entry name" value="FYRN"/>
    <property type="match status" value="1"/>
</dbReference>
<evidence type="ECO:0000256" key="13">
    <source>
        <dbReference type="ARBA" id="ARBA00023242"/>
    </source>
</evidence>
<dbReference type="CDD" id="cd15489">
    <property type="entry name" value="PHD_SF"/>
    <property type="match status" value="1"/>
</dbReference>
<dbReference type="Reactome" id="R-CEL-9772755">
    <property type="pathway name" value="Formation of WDR5-containing histone-modifying complexes"/>
</dbReference>
<dbReference type="EMBL" id="BX284603">
    <property type="protein sequence ID" value="CAB03348.3"/>
    <property type="molecule type" value="Genomic_DNA"/>
</dbReference>
<dbReference type="InterPro" id="IPR019787">
    <property type="entry name" value="Znf_PHD-finger"/>
</dbReference>
<dbReference type="GO" id="GO:0012501">
    <property type="term" value="P:programmed cell death"/>
    <property type="evidence" value="ECO:0000315"/>
    <property type="project" value="UniProtKB"/>
</dbReference>
<feature type="region of interest" description="Disordered" evidence="16">
    <location>
        <begin position="662"/>
        <end position="699"/>
    </location>
</feature>
<dbReference type="PaxDb" id="6239-T12D8.1"/>
<dbReference type="eggNOG" id="KOG4443">
    <property type="taxonomic scope" value="Eukaryota"/>
</dbReference>
<dbReference type="InterPro" id="IPR034732">
    <property type="entry name" value="EPHD"/>
</dbReference>
<dbReference type="Pfam" id="PF05964">
    <property type="entry name" value="FYRN"/>
    <property type="match status" value="1"/>
</dbReference>
<dbReference type="PROSITE" id="PS50868">
    <property type="entry name" value="POST_SET"/>
    <property type="match status" value="1"/>
</dbReference>
<feature type="compositionally biased region" description="Low complexity" evidence="16">
    <location>
        <begin position="2255"/>
        <end position="2264"/>
    </location>
</feature>
<keyword evidence="12" id="KW-0804">Transcription</keyword>
<dbReference type="InterPro" id="IPR011011">
    <property type="entry name" value="Znf_FYVE_PHD"/>
</dbReference>
<dbReference type="InterPro" id="IPR003616">
    <property type="entry name" value="Post-SET_dom"/>
</dbReference>
<dbReference type="Pfam" id="PF05965">
    <property type="entry name" value="FYRC"/>
    <property type="match status" value="1"/>
</dbReference>
<feature type="compositionally biased region" description="Polar residues" evidence="16">
    <location>
        <begin position="1641"/>
        <end position="1651"/>
    </location>
</feature>
<evidence type="ECO:0000256" key="14">
    <source>
        <dbReference type="PROSITE-ProRule" id="PRU00146"/>
    </source>
</evidence>
<dbReference type="WormBase" id="T12D8.1">
    <property type="protein sequence ID" value="CE44315"/>
    <property type="gene ID" value="WBGene00011729"/>
    <property type="gene designation" value="set-16"/>
</dbReference>
<evidence type="ECO:0007829" key="24">
    <source>
        <dbReference type="PeptideAtlas" id="G5EGI1"/>
    </source>
</evidence>
<dbReference type="PROSITE" id="PS51805">
    <property type="entry name" value="EPHD"/>
    <property type="match status" value="1"/>
</dbReference>
<feature type="region of interest" description="Disordered" evidence="16">
    <location>
        <begin position="1621"/>
        <end position="1670"/>
    </location>
</feature>
<keyword evidence="3" id="KW-0489">Methyltransferase</keyword>
<keyword evidence="10" id="KW-0156">Chromatin regulator</keyword>
<dbReference type="GO" id="GO:0003713">
    <property type="term" value="F:transcription coactivator activity"/>
    <property type="evidence" value="ECO:0000318"/>
    <property type="project" value="GO_Central"/>
</dbReference>
<dbReference type="GO" id="GO:0040028">
    <property type="term" value="P:regulation of vulval development"/>
    <property type="evidence" value="ECO:0000316"/>
    <property type="project" value="WormBase"/>
</dbReference>
<gene>
    <name evidence="21 23" type="primary">set-16</name>
    <name evidence="21" type="ORF">CELE_T12D8.1</name>
    <name evidence="23" type="ORF">T12D8.1</name>
</gene>
<keyword evidence="7" id="KW-0677">Repeat</keyword>
<dbReference type="Pfam" id="PF00856">
    <property type="entry name" value="SET"/>
    <property type="match status" value="1"/>
</dbReference>
<dbReference type="Gene3D" id="3.30.160.360">
    <property type="match status" value="1"/>
</dbReference>
<dbReference type="InterPro" id="IPR046341">
    <property type="entry name" value="SET_dom_sf"/>
</dbReference>
<dbReference type="GO" id="GO:0044666">
    <property type="term" value="C:MLL3/4 complex"/>
    <property type="evidence" value="ECO:0000314"/>
    <property type="project" value="WormBase"/>
</dbReference>
<dbReference type="RefSeq" id="NP_499819.3">
    <property type="nucleotide sequence ID" value="NM_067418.7"/>
</dbReference>
<dbReference type="Gene3D" id="3.30.40.10">
    <property type="entry name" value="Zinc/RING finger domain, C3HC4 (zinc finger)"/>
    <property type="match status" value="3"/>
</dbReference>
<keyword evidence="11" id="KW-0805">Transcription regulation</keyword>
<dbReference type="Pfam" id="PF13771">
    <property type="entry name" value="zf-HC5HC2H"/>
    <property type="match status" value="1"/>
</dbReference>
<dbReference type="Pfam" id="PF00628">
    <property type="entry name" value="PHD"/>
    <property type="match status" value="1"/>
</dbReference>
<dbReference type="GO" id="GO:0045944">
    <property type="term" value="P:positive regulation of transcription by RNA polymerase II"/>
    <property type="evidence" value="ECO:0000318"/>
    <property type="project" value="GO_Central"/>
</dbReference>
<feature type="region of interest" description="Disordered" evidence="16">
    <location>
        <begin position="868"/>
        <end position="909"/>
    </location>
</feature>
<dbReference type="InterPro" id="IPR013083">
    <property type="entry name" value="Znf_RING/FYVE/PHD"/>
</dbReference>
<dbReference type="GO" id="GO:0042800">
    <property type="term" value="F:histone H3K4 methyltransferase activity"/>
    <property type="evidence" value="ECO:0000314"/>
    <property type="project" value="WormBase"/>
</dbReference>
<comment type="subcellular location">
    <subcellularLocation>
        <location evidence="1">Nucleus</location>
    </subcellularLocation>
</comment>
<evidence type="ECO:0000256" key="16">
    <source>
        <dbReference type="SAM" id="MobiDB-lite"/>
    </source>
</evidence>
<dbReference type="Gene3D" id="1.10.30.10">
    <property type="entry name" value="High mobility group box domain"/>
    <property type="match status" value="1"/>
</dbReference>
<dbReference type="CTD" id="176802"/>
<dbReference type="CDD" id="cd15512">
    <property type="entry name" value="PHD4_KMT2C_like"/>
    <property type="match status" value="1"/>
</dbReference>
<dbReference type="CDD" id="cd15514">
    <property type="entry name" value="PHD6_KMT2C_like"/>
    <property type="match status" value="1"/>
</dbReference>
<keyword evidence="2" id="KW-0597">Phosphoprotein</keyword>
<dbReference type="SMART" id="SM00542">
    <property type="entry name" value="FYRC"/>
    <property type="match status" value="1"/>
</dbReference>
<feature type="domain" description="PHD-type" evidence="17">
    <location>
        <begin position="425"/>
        <end position="480"/>
    </location>
</feature>
<dbReference type="FunFam" id="3.30.40.10:FF:000002">
    <property type="entry name" value="Histone-lysine N-methyltransferase"/>
    <property type="match status" value="1"/>
</dbReference>
<evidence type="ECO:0000256" key="15">
    <source>
        <dbReference type="SAM" id="Coils"/>
    </source>
</evidence>
<dbReference type="GO" id="GO:0005700">
    <property type="term" value="C:polytene chromosome"/>
    <property type="evidence" value="ECO:0007669"/>
    <property type="project" value="UniProtKB-ARBA"/>
</dbReference>
<feature type="compositionally biased region" description="Basic and acidic residues" evidence="16">
    <location>
        <begin position="1655"/>
        <end position="1664"/>
    </location>
</feature>
<evidence type="ECO:0000256" key="5">
    <source>
        <dbReference type="ARBA" id="ARBA00022691"/>
    </source>
</evidence>
<dbReference type="SUPFAM" id="SSF57903">
    <property type="entry name" value="FYVE/PHD zinc finger"/>
    <property type="match status" value="4"/>
</dbReference>
<feature type="region of interest" description="Disordered" evidence="16">
    <location>
        <begin position="720"/>
        <end position="748"/>
    </location>
</feature>
<name>G5EGI1_CAEEL</name>
<dbReference type="IntAct" id="G5EGI1">
    <property type="interactions" value="2"/>
</dbReference>